<gene>
    <name evidence="1" type="ORF">AVEN_232213_1</name>
</gene>
<evidence type="ECO:0000313" key="2">
    <source>
        <dbReference type="Proteomes" id="UP000499080"/>
    </source>
</evidence>
<dbReference type="AlphaFoldDB" id="A0A4Y2TT52"/>
<organism evidence="1 2">
    <name type="scientific">Araneus ventricosus</name>
    <name type="common">Orbweaver spider</name>
    <name type="synonym">Epeira ventricosa</name>
    <dbReference type="NCBI Taxonomy" id="182803"/>
    <lineage>
        <taxon>Eukaryota</taxon>
        <taxon>Metazoa</taxon>
        <taxon>Ecdysozoa</taxon>
        <taxon>Arthropoda</taxon>
        <taxon>Chelicerata</taxon>
        <taxon>Arachnida</taxon>
        <taxon>Araneae</taxon>
        <taxon>Araneomorphae</taxon>
        <taxon>Entelegynae</taxon>
        <taxon>Araneoidea</taxon>
        <taxon>Araneidae</taxon>
        <taxon>Araneus</taxon>
    </lineage>
</organism>
<sequence>MVLMHVRRHRQLTVGEVNRHFSTATGTIISSQTAYGRLLRRAFTPGDLLNTSQKENCFPWSQEHYSWRLKDWDCALFTDESRFGTQSDSCRTII</sequence>
<proteinExistence type="predicted"/>
<dbReference type="EMBL" id="BGPR01030995">
    <property type="protein sequence ID" value="GBO03815.1"/>
    <property type="molecule type" value="Genomic_DNA"/>
</dbReference>
<name>A0A4Y2TT52_ARAVE</name>
<comment type="caution">
    <text evidence="1">The sequence shown here is derived from an EMBL/GenBank/DDBJ whole genome shotgun (WGS) entry which is preliminary data.</text>
</comment>
<accession>A0A4Y2TT52</accession>
<dbReference type="Proteomes" id="UP000499080">
    <property type="component" value="Unassembled WGS sequence"/>
</dbReference>
<evidence type="ECO:0008006" key="3">
    <source>
        <dbReference type="Google" id="ProtNLM"/>
    </source>
</evidence>
<reference evidence="1 2" key="1">
    <citation type="journal article" date="2019" name="Sci. Rep.">
        <title>Orb-weaving spider Araneus ventricosus genome elucidates the spidroin gene catalogue.</title>
        <authorList>
            <person name="Kono N."/>
            <person name="Nakamura H."/>
            <person name="Ohtoshi R."/>
            <person name="Moran D.A.P."/>
            <person name="Shinohara A."/>
            <person name="Yoshida Y."/>
            <person name="Fujiwara M."/>
            <person name="Mori M."/>
            <person name="Tomita M."/>
            <person name="Arakawa K."/>
        </authorList>
    </citation>
    <scope>NUCLEOTIDE SEQUENCE [LARGE SCALE GENOMIC DNA]</scope>
</reference>
<evidence type="ECO:0000313" key="1">
    <source>
        <dbReference type="EMBL" id="GBO03815.1"/>
    </source>
</evidence>
<dbReference type="OrthoDB" id="9996331at2759"/>
<protein>
    <recommendedName>
        <fullName evidence="3">Transposase Tc1-like domain-containing protein</fullName>
    </recommendedName>
</protein>
<keyword evidence="2" id="KW-1185">Reference proteome</keyword>